<reference evidence="2 3" key="1">
    <citation type="journal article" date="2018" name="Syst. Appl. Microbiol.">
        <title>A new symbiotic nanoarchaeote (Candidatus Nanoclepta minutus) and its host (Zestosphaera tikiterensis gen. nov., sp. nov.) from a New Zealand hot spring.</title>
        <authorList>
            <person name="St John E."/>
            <person name="Liu Y."/>
            <person name="Podar M."/>
            <person name="Stott M.B."/>
            <person name="Meneghin J."/>
            <person name="Chen Z."/>
            <person name="Lagutin K."/>
            <person name="Mitchell K."/>
            <person name="Reysenbach A.L."/>
        </authorList>
    </citation>
    <scope>NUCLEOTIDE SEQUENCE [LARGE SCALE GENOMIC DNA]</scope>
    <source>
        <strain evidence="2">NZ3</strain>
    </source>
</reference>
<dbReference type="Gene3D" id="3.40.50.150">
    <property type="entry name" value="Vaccinia Virus protein VP39"/>
    <property type="match status" value="1"/>
</dbReference>
<comment type="caution">
    <text evidence="2">The sequence shown here is derived from an EMBL/GenBank/DDBJ whole genome shotgun (WGS) entry which is preliminary data.</text>
</comment>
<dbReference type="PANTHER" id="PTHR43861">
    <property type="entry name" value="TRANS-ACONITATE 2-METHYLTRANSFERASE-RELATED"/>
    <property type="match status" value="1"/>
</dbReference>
<accession>A0A2R7Y260</accession>
<evidence type="ECO:0000256" key="1">
    <source>
        <dbReference type="SAM" id="MobiDB-lite"/>
    </source>
</evidence>
<evidence type="ECO:0000313" key="2">
    <source>
        <dbReference type="EMBL" id="PUA31621.1"/>
    </source>
</evidence>
<dbReference type="Proteomes" id="UP000244093">
    <property type="component" value="Unassembled WGS sequence"/>
</dbReference>
<organism evidence="2 3">
    <name type="scientific">Zestosphaera tikiterensis</name>
    <dbReference type="NCBI Taxonomy" id="1973259"/>
    <lineage>
        <taxon>Archaea</taxon>
        <taxon>Thermoproteota</taxon>
        <taxon>Thermoprotei</taxon>
        <taxon>Desulfurococcales</taxon>
        <taxon>Desulfurococcaceae</taxon>
        <taxon>Zestosphaera</taxon>
    </lineage>
</organism>
<dbReference type="EMBL" id="NBVN01000008">
    <property type="protein sequence ID" value="PUA31621.1"/>
    <property type="molecule type" value="Genomic_DNA"/>
</dbReference>
<dbReference type="AlphaFoldDB" id="A0A2R7Y260"/>
<dbReference type="InterPro" id="IPR029063">
    <property type="entry name" value="SAM-dependent_MTases_sf"/>
</dbReference>
<feature type="region of interest" description="Disordered" evidence="1">
    <location>
        <begin position="1"/>
        <end position="21"/>
    </location>
</feature>
<evidence type="ECO:0000313" key="3">
    <source>
        <dbReference type="Proteomes" id="UP000244093"/>
    </source>
</evidence>
<gene>
    <name evidence="2" type="ORF">B7O98_08975</name>
</gene>
<dbReference type="PANTHER" id="PTHR43861:SF1">
    <property type="entry name" value="TRANS-ACONITATE 2-METHYLTRANSFERASE"/>
    <property type="match status" value="1"/>
</dbReference>
<dbReference type="SUPFAM" id="SSF53335">
    <property type="entry name" value="S-adenosyl-L-methionine-dependent methyltransferases"/>
    <property type="match status" value="1"/>
</dbReference>
<sequence length="295" mass="33802">MEPSSLRDSTKWRSPGGMRTSLGGYSMSPREALLRVREVVETSGDGRVRHSYYLEFHIRLQALELVAEYCQDRRVVDFGASPFITSCALNFMGFEVIAVDFDPEEYRSIAETCQVQAVRADLERDRVPVGDEWTDCAIFSEVLEHINPYYVGHALSEISRVLRPGGILVLTTPNIASLFRRIRLLLGIQPQYRLHVHEYTKPEVEDLLGRHGFRVLRSFYSDVDDLTYVDAEAEEYLELGTYRRLLRLALRRPTRLNILRLLAYPIVKAFPGLRMLIVVVAEKVSGAETIGVHRW</sequence>
<proteinExistence type="predicted"/>
<name>A0A2R7Y260_9CREN</name>
<dbReference type="Pfam" id="PF13489">
    <property type="entry name" value="Methyltransf_23"/>
    <property type="match status" value="1"/>
</dbReference>
<dbReference type="CDD" id="cd02440">
    <property type="entry name" value="AdoMet_MTases"/>
    <property type="match status" value="1"/>
</dbReference>
<protein>
    <submittedName>
        <fullName evidence="2">Uncharacterized protein</fullName>
    </submittedName>
</protein>